<accession>A0A8J8NJJ9</accession>
<name>A0A8J8NJJ9_HALGN</name>
<comment type="caution">
    <text evidence="2">The sequence shown here is derived from an EMBL/GenBank/DDBJ whole genome shotgun (WGS) entry which is preliminary data.</text>
</comment>
<dbReference type="EMBL" id="RRYP01013648">
    <property type="protein sequence ID" value="TNV76411.1"/>
    <property type="molecule type" value="Genomic_DNA"/>
</dbReference>
<protein>
    <submittedName>
        <fullName evidence="2">Uncharacterized protein</fullName>
    </submittedName>
</protein>
<reference evidence="2" key="1">
    <citation type="submission" date="2019-06" db="EMBL/GenBank/DDBJ databases">
        <authorList>
            <person name="Zheng W."/>
        </authorList>
    </citation>
    <scope>NUCLEOTIDE SEQUENCE</scope>
    <source>
        <strain evidence="2">QDHG01</strain>
    </source>
</reference>
<keyword evidence="3" id="KW-1185">Reference proteome</keyword>
<feature type="region of interest" description="Disordered" evidence="1">
    <location>
        <begin position="60"/>
        <end position="86"/>
    </location>
</feature>
<evidence type="ECO:0000256" key="1">
    <source>
        <dbReference type="SAM" id="MobiDB-lite"/>
    </source>
</evidence>
<dbReference type="Proteomes" id="UP000785679">
    <property type="component" value="Unassembled WGS sequence"/>
</dbReference>
<evidence type="ECO:0000313" key="3">
    <source>
        <dbReference type="Proteomes" id="UP000785679"/>
    </source>
</evidence>
<dbReference type="AlphaFoldDB" id="A0A8J8NJJ9"/>
<gene>
    <name evidence="2" type="ORF">FGO68_gene4516</name>
</gene>
<evidence type="ECO:0000313" key="2">
    <source>
        <dbReference type="EMBL" id="TNV76411.1"/>
    </source>
</evidence>
<sequence>MFTGPSYGIGQNPFRDHCPLFKANHNIGPGHYSMKTPSENQGICFESKYKSNTSAKISKSQFTRQTVNMSHLRSSVQVSGNEGQSK</sequence>
<organism evidence="2 3">
    <name type="scientific">Halteria grandinella</name>
    <dbReference type="NCBI Taxonomy" id="5974"/>
    <lineage>
        <taxon>Eukaryota</taxon>
        <taxon>Sar</taxon>
        <taxon>Alveolata</taxon>
        <taxon>Ciliophora</taxon>
        <taxon>Intramacronucleata</taxon>
        <taxon>Spirotrichea</taxon>
        <taxon>Stichotrichia</taxon>
        <taxon>Sporadotrichida</taxon>
        <taxon>Halteriidae</taxon>
        <taxon>Halteria</taxon>
    </lineage>
</organism>
<proteinExistence type="predicted"/>